<organism evidence="1 2">
    <name type="scientific">Streptomyces olivaceiscleroticus</name>
    <dbReference type="NCBI Taxonomy" id="68245"/>
    <lineage>
        <taxon>Bacteria</taxon>
        <taxon>Bacillati</taxon>
        <taxon>Actinomycetota</taxon>
        <taxon>Actinomycetes</taxon>
        <taxon>Kitasatosporales</taxon>
        <taxon>Streptomycetaceae</taxon>
        <taxon>Streptomyces</taxon>
    </lineage>
</organism>
<accession>A0ABP3JVW6</accession>
<protein>
    <recommendedName>
        <fullName evidence="3">DUF1876 domain-containing protein</fullName>
    </recommendedName>
</protein>
<proteinExistence type="predicted"/>
<dbReference type="EMBL" id="BAAABY010000023">
    <property type="protein sequence ID" value="GAA0463395.1"/>
    <property type="molecule type" value="Genomic_DNA"/>
</dbReference>
<reference evidence="2" key="1">
    <citation type="journal article" date="2019" name="Int. J. Syst. Evol. Microbiol.">
        <title>The Global Catalogue of Microorganisms (GCM) 10K type strain sequencing project: providing services to taxonomists for standard genome sequencing and annotation.</title>
        <authorList>
            <consortium name="The Broad Institute Genomics Platform"/>
            <consortium name="The Broad Institute Genome Sequencing Center for Infectious Disease"/>
            <person name="Wu L."/>
            <person name="Ma J."/>
        </authorList>
    </citation>
    <scope>NUCLEOTIDE SEQUENCE [LARGE SCALE GENOMIC DNA]</scope>
    <source>
        <strain evidence="2">JCM 4805</strain>
    </source>
</reference>
<comment type="caution">
    <text evidence="1">The sequence shown here is derived from an EMBL/GenBank/DDBJ whole genome shotgun (WGS) entry which is preliminary data.</text>
</comment>
<sequence>MSGIGDDDIRLAVKEWKLRLYLYETGPKTTAWVVLDTGDNVLEERARAHRNPHDVAVPEIGDELAAGRALVALGQQLIDCATTDVEGVGAGRIDSHD</sequence>
<dbReference type="SUPFAM" id="SSF143212">
    <property type="entry name" value="Rv2632c-like"/>
    <property type="match status" value="1"/>
</dbReference>
<gene>
    <name evidence="1" type="ORF">GCM10010361_29090</name>
</gene>
<dbReference type="InterPro" id="IPR038070">
    <property type="entry name" value="Rv2632c-like_sf"/>
</dbReference>
<dbReference type="Gene3D" id="3.30.160.240">
    <property type="entry name" value="Rv1738"/>
    <property type="match status" value="1"/>
</dbReference>
<name>A0ABP3JVW6_9ACTN</name>
<evidence type="ECO:0008006" key="3">
    <source>
        <dbReference type="Google" id="ProtNLM"/>
    </source>
</evidence>
<evidence type="ECO:0000313" key="2">
    <source>
        <dbReference type="Proteomes" id="UP001500909"/>
    </source>
</evidence>
<keyword evidence="2" id="KW-1185">Reference proteome</keyword>
<evidence type="ECO:0000313" key="1">
    <source>
        <dbReference type="EMBL" id="GAA0463395.1"/>
    </source>
</evidence>
<dbReference type="RefSeq" id="WP_234426447.1">
    <property type="nucleotide sequence ID" value="NZ_BAAABY010000023.1"/>
</dbReference>
<dbReference type="Proteomes" id="UP001500909">
    <property type="component" value="Unassembled WGS sequence"/>
</dbReference>
<dbReference type="InterPro" id="IPR015057">
    <property type="entry name" value="Rv2632c-like"/>
</dbReference>
<dbReference type="Pfam" id="PF08962">
    <property type="entry name" value="Rv2632c-like"/>
    <property type="match status" value="1"/>
</dbReference>